<dbReference type="InterPro" id="IPR029063">
    <property type="entry name" value="SAM-dependent_MTases_sf"/>
</dbReference>
<gene>
    <name evidence="3" type="ORF">ACFSCX_05395</name>
</gene>
<dbReference type="GO" id="GO:0032259">
    <property type="term" value="P:methylation"/>
    <property type="evidence" value="ECO:0007669"/>
    <property type="project" value="UniProtKB-KW"/>
</dbReference>
<dbReference type="PANTHER" id="PTHR43861:SF3">
    <property type="entry name" value="PUTATIVE (AFU_ORTHOLOGUE AFUA_2G14390)-RELATED"/>
    <property type="match status" value="1"/>
</dbReference>
<dbReference type="CDD" id="cd02440">
    <property type="entry name" value="AdoMet_MTases"/>
    <property type="match status" value="1"/>
</dbReference>
<dbReference type="EC" id="2.1.1.-" evidence="3"/>
<comment type="caution">
    <text evidence="3">The sequence shown here is derived from an EMBL/GenBank/DDBJ whole genome shotgun (WGS) entry which is preliminary data.</text>
</comment>
<proteinExistence type="predicted"/>
<organism evidence="3 4">
    <name type="scientific">Bacillus salitolerans</name>
    <dbReference type="NCBI Taxonomy" id="1437434"/>
    <lineage>
        <taxon>Bacteria</taxon>
        <taxon>Bacillati</taxon>
        <taxon>Bacillota</taxon>
        <taxon>Bacilli</taxon>
        <taxon>Bacillales</taxon>
        <taxon>Bacillaceae</taxon>
        <taxon>Bacillus</taxon>
    </lineage>
</organism>
<evidence type="ECO:0000313" key="3">
    <source>
        <dbReference type="EMBL" id="MFD1735993.1"/>
    </source>
</evidence>
<accession>A0ABW4LLS1</accession>
<dbReference type="GO" id="GO:0008168">
    <property type="term" value="F:methyltransferase activity"/>
    <property type="evidence" value="ECO:0007669"/>
    <property type="project" value="UniProtKB-KW"/>
</dbReference>
<dbReference type="SUPFAM" id="SSF53335">
    <property type="entry name" value="S-adenosyl-L-methionine-dependent methyltransferases"/>
    <property type="match status" value="1"/>
</dbReference>
<feature type="domain" description="Methyltransferase" evidence="2">
    <location>
        <begin position="42"/>
        <end position="149"/>
    </location>
</feature>
<keyword evidence="3" id="KW-0489">Methyltransferase</keyword>
<dbReference type="Proteomes" id="UP001597214">
    <property type="component" value="Unassembled WGS sequence"/>
</dbReference>
<keyword evidence="1 3" id="KW-0808">Transferase</keyword>
<evidence type="ECO:0000313" key="4">
    <source>
        <dbReference type="Proteomes" id="UP001597214"/>
    </source>
</evidence>
<dbReference type="Gene3D" id="3.40.50.150">
    <property type="entry name" value="Vaccinia Virus protein VP39"/>
    <property type="match status" value="1"/>
</dbReference>
<name>A0ABW4LLS1_9BACI</name>
<reference evidence="4" key="1">
    <citation type="journal article" date="2019" name="Int. J. Syst. Evol. Microbiol.">
        <title>The Global Catalogue of Microorganisms (GCM) 10K type strain sequencing project: providing services to taxonomists for standard genome sequencing and annotation.</title>
        <authorList>
            <consortium name="The Broad Institute Genomics Platform"/>
            <consortium name="The Broad Institute Genome Sequencing Center for Infectious Disease"/>
            <person name="Wu L."/>
            <person name="Ma J."/>
        </authorList>
    </citation>
    <scope>NUCLEOTIDE SEQUENCE [LARGE SCALE GENOMIC DNA]</scope>
    <source>
        <strain evidence="4">CCUG 49339</strain>
    </source>
</reference>
<dbReference type="RefSeq" id="WP_377927129.1">
    <property type="nucleotide sequence ID" value="NZ_JBHUEM010000004.1"/>
</dbReference>
<sequence length="260" mass="29508">MENNNKSYFYAEKQEELDRLKLQASAVQDIELGILEKHGLSTHLDVLDVGCGPGFTTSLLADRCQPTSLLGVDNNPELISKAKELANSNNQSTVFSIQDVYEINLSKKFDFAYARFLFQHLEKPVKALKSISNVLKENGRLCILDIDEDFLHLHPPLHSFIEIKEKVILQQKKRGGDRLIGKKLRNLLIEAGFEEINVTILPVTSNQIGLDAFFDLTTSFKKELLTNKDDVDQFNELKKIMKNENYFGVVSVFFVSGVKR</sequence>
<evidence type="ECO:0000259" key="2">
    <source>
        <dbReference type="Pfam" id="PF13847"/>
    </source>
</evidence>
<keyword evidence="4" id="KW-1185">Reference proteome</keyword>
<dbReference type="Pfam" id="PF13847">
    <property type="entry name" value="Methyltransf_31"/>
    <property type="match status" value="1"/>
</dbReference>
<dbReference type="InterPro" id="IPR025714">
    <property type="entry name" value="Methyltranfer_dom"/>
</dbReference>
<evidence type="ECO:0000256" key="1">
    <source>
        <dbReference type="ARBA" id="ARBA00022679"/>
    </source>
</evidence>
<dbReference type="PANTHER" id="PTHR43861">
    <property type="entry name" value="TRANS-ACONITATE 2-METHYLTRANSFERASE-RELATED"/>
    <property type="match status" value="1"/>
</dbReference>
<protein>
    <submittedName>
        <fullName evidence="3">Class I SAM-dependent methyltransferase</fullName>
        <ecNumber evidence="3">2.1.1.-</ecNumber>
    </submittedName>
</protein>
<dbReference type="EMBL" id="JBHUEM010000004">
    <property type="protein sequence ID" value="MFD1735993.1"/>
    <property type="molecule type" value="Genomic_DNA"/>
</dbReference>